<organism evidence="1 2">
    <name type="scientific">Pontivivens marinum</name>
    <dbReference type="NCBI Taxonomy" id="1690039"/>
    <lineage>
        <taxon>Bacteria</taxon>
        <taxon>Pseudomonadati</taxon>
        <taxon>Pseudomonadota</taxon>
        <taxon>Alphaproteobacteria</taxon>
        <taxon>Rhodobacterales</taxon>
        <taxon>Paracoccaceae</taxon>
        <taxon>Pontivivens</taxon>
    </lineage>
</organism>
<protein>
    <submittedName>
        <fullName evidence="1">Uncharacterized protein</fullName>
    </submittedName>
</protein>
<dbReference type="EMBL" id="OCTN01000002">
    <property type="protein sequence ID" value="SOH93623.1"/>
    <property type="molecule type" value="Genomic_DNA"/>
</dbReference>
<gene>
    <name evidence="1" type="ORF">SAMN06273572_102300</name>
</gene>
<keyword evidence="2" id="KW-1185">Reference proteome</keyword>
<name>A0A2C9CQY2_9RHOB</name>
<proteinExistence type="predicted"/>
<reference evidence="2" key="1">
    <citation type="submission" date="2017-09" db="EMBL/GenBank/DDBJ databases">
        <authorList>
            <person name="Varghese N."/>
            <person name="Submissions S."/>
        </authorList>
    </citation>
    <scope>NUCLEOTIDE SEQUENCE [LARGE SCALE GENOMIC DNA]</scope>
    <source>
        <strain evidence="2">C7</strain>
    </source>
</reference>
<evidence type="ECO:0000313" key="1">
    <source>
        <dbReference type="EMBL" id="SOH93623.1"/>
    </source>
</evidence>
<evidence type="ECO:0000313" key="2">
    <source>
        <dbReference type="Proteomes" id="UP000220034"/>
    </source>
</evidence>
<accession>A0A2C9CQY2</accession>
<dbReference type="Proteomes" id="UP000220034">
    <property type="component" value="Unassembled WGS sequence"/>
</dbReference>
<sequence length="185" mass="21460">MFKSTDGKRFVARNSEEAVALLYGAIFTCVLAKVMNVDWTNFEFLGLRLNPDERLFETLLNSLLMFFYASFSLHLHSEIASDKFSILHNSARHLNDFIETTARGESSGLSTNGSLKRFMWEMPNNFDVKNDEIVDIFVERFYEKIPEFMNRDRFEGTHFNKRSGRSVLMIQFFMPTAAFIFAICA</sequence>
<dbReference type="AlphaFoldDB" id="A0A2C9CQY2"/>
<dbReference type="RefSeq" id="WP_145996713.1">
    <property type="nucleotide sequence ID" value="NZ_OCTN01000002.1"/>
</dbReference>